<keyword evidence="2" id="KW-0378">Hydrolase</keyword>
<keyword evidence="4" id="KW-0645">Protease</keyword>
<dbReference type="RefSeq" id="WP_123388789.1">
    <property type="nucleotide sequence ID" value="NZ_RKHO01000001.1"/>
</dbReference>
<name>A0A3N2CPH8_9ACTN</name>
<dbReference type="EMBL" id="RKHO01000001">
    <property type="protein sequence ID" value="ROR89430.1"/>
    <property type="molecule type" value="Genomic_DNA"/>
</dbReference>
<dbReference type="PRINTS" id="PR00922">
    <property type="entry name" value="DADACBPTASE3"/>
</dbReference>
<gene>
    <name evidence="4" type="ORF">EDD33_0254</name>
</gene>
<keyword evidence="4" id="KW-0121">Carboxypeptidase</keyword>
<comment type="similarity">
    <text evidence="1">Belongs to the peptidase S13 family.</text>
</comment>
<dbReference type="PANTHER" id="PTHR30023:SF0">
    <property type="entry name" value="PENICILLIN-SENSITIVE CARBOXYPEPTIDASE A"/>
    <property type="match status" value="1"/>
</dbReference>
<dbReference type="NCBIfam" id="TIGR00666">
    <property type="entry name" value="PBP4"/>
    <property type="match status" value="1"/>
</dbReference>
<dbReference type="Gene3D" id="3.40.710.10">
    <property type="entry name" value="DD-peptidase/beta-lactamase superfamily"/>
    <property type="match status" value="2"/>
</dbReference>
<reference evidence="4 5" key="1">
    <citation type="submission" date="2018-11" db="EMBL/GenBank/DDBJ databases">
        <title>Sequencing the genomes of 1000 actinobacteria strains.</title>
        <authorList>
            <person name="Klenk H.-P."/>
        </authorList>
    </citation>
    <scope>NUCLEOTIDE SEQUENCE [LARGE SCALE GENOMIC DNA]</scope>
    <source>
        <strain evidence="4 5">DSM 12652</strain>
    </source>
</reference>
<dbReference type="InterPro" id="IPR012338">
    <property type="entry name" value="Beta-lactam/transpept-like"/>
</dbReference>
<dbReference type="GO" id="GO:0006508">
    <property type="term" value="P:proteolysis"/>
    <property type="evidence" value="ECO:0007669"/>
    <property type="project" value="InterPro"/>
</dbReference>
<dbReference type="AlphaFoldDB" id="A0A3N2CPH8"/>
<protein>
    <submittedName>
        <fullName evidence="4">D-alanyl-D-alanine carboxypeptidase/D-alanyl-D-alanine-endopeptidase (Penicillin-binding protein 4)</fullName>
    </submittedName>
</protein>
<organism evidence="4 5">
    <name type="scientific">Nocardioides aurantiacus</name>
    <dbReference type="NCBI Taxonomy" id="86796"/>
    <lineage>
        <taxon>Bacteria</taxon>
        <taxon>Bacillati</taxon>
        <taxon>Actinomycetota</taxon>
        <taxon>Actinomycetes</taxon>
        <taxon>Propionibacteriales</taxon>
        <taxon>Nocardioidaceae</taxon>
        <taxon>Nocardioides</taxon>
    </lineage>
</organism>
<comment type="caution">
    <text evidence="4">The sequence shown here is derived from an EMBL/GenBank/DDBJ whole genome shotgun (WGS) entry which is preliminary data.</text>
</comment>
<keyword evidence="5" id="KW-1185">Reference proteome</keyword>
<dbReference type="Gene3D" id="3.50.80.20">
    <property type="entry name" value="D-Ala-D-Ala carboxypeptidase C, peptidase S13"/>
    <property type="match status" value="1"/>
</dbReference>
<dbReference type="InterPro" id="IPR000667">
    <property type="entry name" value="Peptidase_S13"/>
</dbReference>
<dbReference type="GO" id="GO:0004185">
    <property type="term" value="F:serine-type carboxypeptidase activity"/>
    <property type="evidence" value="ECO:0007669"/>
    <property type="project" value="InterPro"/>
</dbReference>
<dbReference type="GO" id="GO:0000270">
    <property type="term" value="P:peptidoglycan metabolic process"/>
    <property type="evidence" value="ECO:0007669"/>
    <property type="project" value="TreeGrafter"/>
</dbReference>
<evidence type="ECO:0000256" key="3">
    <source>
        <dbReference type="SAM" id="Phobius"/>
    </source>
</evidence>
<dbReference type="Pfam" id="PF02113">
    <property type="entry name" value="Peptidase_S13"/>
    <property type="match status" value="2"/>
</dbReference>
<keyword evidence="3" id="KW-0472">Membrane</keyword>
<evidence type="ECO:0000256" key="2">
    <source>
        <dbReference type="ARBA" id="ARBA00022801"/>
    </source>
</evidence>
<evidence type="ECO:0000313" key="5">
    <source>
        <dbReference type="Proteomes" id="UP000281738"/>
    </source>
</evidence>
<keyword evidence="3" id="KW-1133">Transmembrane helix</keyword>
<feature type="transmembrane region" description="Helical" evidence="3">
    <location>
        <begin position="12"/>
        <end position="33"/>
    </location>
</feature>
<evidence type="ECO:0000256" key="1">
    <source>
        <dbReference type="ARBA" id="ARBA00006096"/>
    </source>
</evidence>
<keyword evidence="3" id="KW-0812">Transmembrane</keyword>
<proteinExistence type="inferred from homology"/>
<sequence>MGREPRHSRIHPVLRHLAELLVLVMLAAAVVSYRFDLGERWFGWGPVDPATEPAAVLPPEGLRLPASRVAQRVAVAGEHVDVDPAAVSAAVAPLLQRRVLGPHYAVLVTDLGTGEEVYRAGARSVVPASTTKLLTSVAALESLGGTSRFTTSTRWQPQAGRLVLVGGGDPLLASGPSEDAGTYPRRADLRTLAKRSAQALRAEGVRRVRLGYDDSLFTGPAVNPTWEPGYLDDITSPISALWVDHAEDPDGFGFVADPAADAARVFAAALRQAGVQVRGPVARTPAPVDATTTDPPPTLASVRSATVGEIVERLLAVSDNQAADVLAHHVGLAESGQGSFEGGAAGVLGVVQRLGVPVDGDRLFDGSGLSRDNRLSPDTLAGVLRLVEEQDRPELRQVLTGLPVSGFTGSLALRFDEGPPAARGRVRAKTGTLTGVHGLAGVADDPSGGRMAFVVVADRVRPEKELEARDRVDRIAAALGACRCGVGSPS</sequence>
<dbReference type="SUPFAM" id="SSF56601">
    <property type="entry name" value="beta-lactamase/transpeptidase-like"/>
    <property type="match status" value="1"/>
</dbReference>
<dbReference type="PANTHER" id="PTHR30023">
    <property type="entry name" value="D-ALANYL-D-ALANINE CARBOXYPEPTIDASE"/>
    <property type="match status" value="1"/>
</dbReference>
<evidence type="ECO:0000313" key="4">
    <source>
        <dbReference type="EMBL" id="ROR89430.1"/>
    </source>
</evidence>
<accession>A0A3N2CPH8</accession>
<dbReference type="OrthoDB" id="56883at2"/>
<dbReference type="Proteomes" id="UP000281738">
    <property type="component" value="Unassembled WGS sequence"/>
</dbReference>